<dbReference type="SFLD" id="SFLDG01135">
    <property type="entry name" value="C1.5.6:_HAD__Beta-PGM__Phospha"/>
    <property type="match status" value="1"/>
</dbReference>
<dbReference type="RefSeq" id="WP_072660647.1">
    <property type="nucleotide sequence ID" value="NZ_BDFD01000028.1"/>
</dbReference>
<evidence type="ECO:0000256" key="3">
    <source>
        <dbReference type="ARBA" id="ARBA00006171"/>
    </source>
</evidence>
<dbReference type="PANTHER" id="PTHR43434:SF1">
    <property type="entry name" value="PHOSPHOGLYCOLATE PHOSPHATASE"/>
    <property type="match status" value="1"/>
</dbReference>
<evidence type="ECO:0000256" key="1">
    <source>
        <dbReference type="ARBA" id="ARBA00000830"/>
    </source>
</evidence>
<dbReference type="SFLD" id="SFLDS00003">
    <property type="entry name" value="Haloacid_Dehalogenase"/>
    <property type="match status" value="1"/>
</dbReference>
<protein>
    <recommendedName>
        <fullName evidence="4">phosphoglycolate phosphatase</fullName>
        <ecNumber evidence="4">3.1.3.18</ecNumber>
    </recommendedName>
</protein>
<dbReference type="PANTHER" id="PTHR43434">
    <property type="entry name" value="PHOSPHOGLYCOLATE PHOSPHATASE"/>
    <property type="match status" value="1"/>
</dbReference>
<dbReference type="GO" id="GO:0008967">
    <property type="term" value="F:phosphoglycolate phosphatase activity"/>
    <property type="evidence" value="ECO:0007669"/>
    <property type="project" value="UniProtKB-EC"/>
</dbReference>
<organism evidence="5 6">
    <name type="scientific">Mariprofundus micogutta</name>
    <dbReference type="NCBI Taxonomy" id="1921010"/>
    <lineage>
        <taxon>Bacteria</taxon>
        <taxon>Pseudomonadati</taxon>
        <taxon>Pseudomonadota</taxon>
        <taxon>Candidatius Mariprofundia</taxon>
        <taxon>Mariprofundales</taxon>
        <taxon>Mariprofundaceae</taxon>
        <taxon>Mariprofundus</taxon>
    </lineage>
</organism>
<evidence type="ECO:0000256" key="2">
    <source>
        <dbReference type="ARBA" id="ARBA00004818"/>
    </source>
</evidence>
<dbReference type="SFLD" id="SFLDG01129">
    <property type="entry name" value="C1.5:_HAD__Beta-PGM__Phosphata"/>
    <property type="match status" value="1"/>
</dbReference>
<dbReference type="OrthoDB" id="5291317at2"/>
<dbReference type="Proteomes" id="UP000231632">
    <property type="component" value="Unassembled WGS sequence"/>
</dbReference>
<dbReference type="EC" id="3.1.3.18" evidence="4"/>
<keyword evidence="5" id="KW-0378">Hydrolase</keyword>
<dbReference type="SUPFAM" id="SSF56784">
    <property type="entry name" value="HAD-like"/>
    <property type="match status" value="1"/>
</dbReference>
<keyword evidence="6" id="KW-1185">Reference proteome</keyword>
<dbReference type="InterPro" id="IPR041492">
    <property type="entry name" value="HAD_2"/>
</dbReference>
<name>A0A1L8CR11_9PROT</name>
<dbReference type="GO" id="GO:0006281">
    <property type="term" value="P:DNA repair"/>
    <property type="evidence" value="ECO:0007669"/>
    <property type="project" value="TreeGrafter"/>
</dbReference>
<evidence type="ECO:0000313" key="5">
    <source>
        <dbReference type="EMBL" id="GAV21350.1"/>
    </source>
</evidence>
<proteinExistence type="inferred from homology"/>
<gene>
    <name evidence="5" type="ORF">MMIC_P2334</name>
</gene>
<dbReference type="AlphaFoldDB" id="A0A1L8CR11"/>
<dbReference type="InterPro" id="IPR050155">
    <property type="entry name" value="HAD-like_hydrolase_sf"/>
</dbReference>
<dbReference type="NCBIfam" id="TIGR01549">
    <property type="entry name" value="HAD-SF-IA-v1"/>
    <property type="match status" value="1"/>
</dbReference>
<evidence type="ECO:0000256" key="4">
    <source>
        <dbReference type="ARBA" id="ARBA00013078"/>
    </source>
</evidence>
<dbReference type="Gene3D" id="3.40.50.1000">
    <property type="entry name" value="HAD superfamily/HAD-like"/>
    <property type="match status" value="1"/>
</dbReference>
<dbReference type="STRING" id="1921010.MMIC_P2334"/>
<reference evidence="5 6" key="1">
    <citation type="journal article" date="2017" name="Arch. Microbiol.">
        <title>Mariprofundus micogutta sp. nov., a novel iron-oxidizing zetaproteobacterium isolated from a deep-sea hydrothermal field at the Bayonnaise knoll of the Izu-Ogasawara arc, and a description of Mariprofundales ord. nov. and Zetaproteobacteria classis nov.</title>
        <authorList>
            <person name="Makita H."/>
            <person name="Tanaka E."/>
            <person name="Mitsunobu S."/>
            <person name="Miyazaki M."/>
            <person name="Nunoura T."/>
            <person name="Uematsu K."/>
            <person name="Takaki Y."/>
            <person name="Nishi S."/>
            <person name="Shimamura S."/>
            <person name="Takai K."/>
        </authorList>
    </citation>
    <scope>NUCLEOTIDE SEQUENCE [LARGE SCALE GENOMIC DNA]</scope>
    <source>
        <strain evidence="5 6">ET2</strain>
    </source>
</reference>
<dbReference type="InterPro" id="IPR023214">
    <property type="entry name" value="HAD_sf"/>
</dbReference>
<dbReference type="InterPro" id="IPR036412">
    <property type="entry name" value="HAD-like_sf"/>
</dbReference>
<comment type="caution">
    <text evidence="5">The sequence shown here is derived from an EMBL/GenBank/DDBJ whole genome shotgun (WGS) entry which is preliminary data.</text>
</comment>
<comment type="pathway">
    <text evidence="2">Organic acid metabolism; glycolate biosynthesis; glycolate from 2-phosphoglycolate: step 1/1.</text>
</comment>
<comment type="catalytic activity">
    <reaction evidence="1">
        <text>2-phosphoglycolate + H2O = glycolate + phosphate</text>
        <dbReference type="Rhea" id="RHEA:14369"/>
        <dbReference type="ChEBI" id="CHEBI:15377"/>
        <dbReference type="ChEBI" id="CHEBI:29805"/>
        <dbReference type="ChEBI" id="CHEBI:43474"/>
        <dbReference type="ChEBI" id="CHEBI:58033"/>
        <dbReference type="EC" id="3.1.3.18"/>
    </reaction>
</comment>
<accession>A0A1L8CR11</accession>
<dbReference type="Pfam" id="PF13419">
    <property type="entry name" value="HAD_2"/>
    <property type="match status" value="1"/>
</dbReference>
<dbReference type="InterPro" id="IPR023198">
    <property type="entry name" value="PGP-like_dom2"/>
</dbReference>
<dbReference type="Gene3D" id="1.10.150.240">
    <property type="entry name" value="Putative phosphatase, domain 2"/>
    <property type="match status" value="1"/>
</dbReference>
<sequence length="219" mass="23795">MSQPKAFIFDLDGTLVDALPDIQANANRALESLGYELRLSLADTQPHVGGGAHKLASNVLGLPMEHDETMALYHAFADIYEQNPAEFGKPFPGVMHVLDTLKEKSIPVSCVTAKPAKARVKVLDQMGLTPYLTLALSPEDGFAKKPAPDMLFECCRAMGVEPSETVMVGDTRFDVEAGFNAGCQHVAFAEHGYQDVPAEYADRVVSLPDFTDLLKLLDD</sequence>
<comment type="similarity">
    <text evidence="3">Belongs to the HAD-like hydrolase superfamily. CbbY/CbbZ/Gph/YieH family.</text>
</comment>
<evidence type="ECO:0000313" key="6">
    <source>
        <dbReference type="Proteomes" id="UP000231632"/>
    </source>
</evidence>
<dbReference type="InterPro" id="IPR006439">
    <property type="entry name" value="HAD-SF_hydro_IA"/>
</dbReference>
<dbReference type="EMBL" id="BDFD01000028">
    <property type="protein sequence ID" value="GAV21350.1"/>
    <property type="molecule type" value="Genomic_DNA"/>
</dbReference>